<organism evidence="2 3">
    <name type="scientific">Fopius arisanus</name>
    <dbReference type="NCBI Taxonomy" id="64838"/>
    <lineage>
        <taxon>Eukaryota</taxon>
        <taxon>Metazoa</taxon>
        <taxon>Ecdysozoa</taxon>
        <taxon>Arthropoda</taxon>
        <taxon>Hexapoda</taxon>
        <taxon>Insecta</taxon>
        <taxon>Pterygota</taxon>
        <taxon>Neoptera</taxon>
        <taxon>Endopterygota</taxon>
        <taxon>Hymenoptera</taxon>
        <taxon>Apocrita</taxon>
        <taxon>Ichneumonoidea</taxon>
        <taxon>Braconidae</taxon>
        <taxon>Opiinae</taxon>
        <taxon>Fopius</taxon>
    </lineage>
</organism>
<dbReference type="Proteomes" id="UP000694866">
    <property type="component" value="Unplaced"/>
</dbReference>
<proteinExistence type="predicted"/>
<accession>A0A9R1TEB2</accession>
<feature type="chain" id="PRO_5040129530" evidence="1">
    <location>
        <begin position="20"/>
        <end position="218"/>
    </location>
</feature>
<dbReference type="OrthoDB" id="10059102at2759"/>
<reference evidence="3" key="1">
    <citation type="submission" date="2025-08" db="UniProtKB">
        <authorList>
            <consortium name="RefSeq"/>
        </authorList>
    </citation>
    <scope>IDENTIFICATION</scope>
    <source>
        <strain evidence="3">USDA-PBARC FA_bdor</strain>
        <tissue evidence="3">Whole organism</tissue>
    </source>
</reference>
<dbReference type="GeneID" id="105269333"/>
<dbReference type="RefSeq" id="XP_011307780.1">
    <property type="nucleotide sequence ID" value="XM_011309478.1"/>
</dbReference>
<keyword evidence="2" id="KW-1185">Reference proteome</keyword>
<keyword evidence="1" id="KW-0732">Signal</keyword>
<sequence length="218" mass="24001">MASSFILLLLTIVATLSEGKNDDWALPVAPRQFPFIAIIRYHNGVVAIGALISRSLVLGSAVHTSGKPGSIAIQLGCISVHNCSTPLISSFERSWRRHKVLMLFRLNILAKYSHTIQTIPIGTAMDYMTPMCTYVGLNGHSGQVYSMSVKISNRASCLKRVPVPRSHRCFENLDSSVILPDKTLGGSIICGTRLVRMMSMYSVLHKTGPHRMFDLTEV</sequence>
<dbReference type="AlphaFoldDB" id="A0A9R1TEB2"/>
<evidence type="ECO:0000313" key="2">
    <source>
        <dbReference type="Proteomes" id="UP000694866"/>
    </source>
</evidence>
<evidence type="ECO:0000313" key="3">
    <source>
        <dbReference type="RefSeq" id="XP_011307780.1"/>
    </source>
</evidence>
<dbReference type="SUPFAM" id="SSF50494">
    <property type="entry name" value="Trypsin-like serine proteases"/>
    <property type="match status" value="1"/>
</dbReference>
<feature type="signal peptide" evidence="1">
    <location>
        <begin position="1"/>
        <end position="19"/>
    </location>
</feature>
<dbReference type="InterPro" id="IPR009003">
    <property type="entry name" value="Peptidase_S1_PA"/>
</dbReference>
<name>A0A9R1TEB2_9HYME</name>
<protein>
    <submittedName>
        <fullName evidence="3">Uncharacterized protein isoform X2</fullName>
    </submittedName>
</protein>
<evidence type="ECO:0000256" key="1">
    <source>
        <dbReference type="SAM" id="SignalP"/>
    </source>
</evidence>
<gene>
    <name evidence="3" type="primary">LOC105269333</name>
</gene>